<dbReference type="GO" id="GO:0006396">
    <property type="term" value="P:RNA processing"/>
    <property type="evidence" value="ECO:0007669"/>
    <property type="project" value="TreeGrafter"/>
</dbReference>
<feature type="compositionally biased region" description="Low complexity" evidence="3">
    <location>
        <begin position="158"/>
        <end position="173"/>
    </location>
</feature>
<feature type="compositionally biased region" description="Gly residues" evidence="3">
    <location>
        <begin position="376"/>
        <end position="388"/>
    </location>
</feature>
<evidence type="ECO:0000313" key="5">
    <source>
        <dbReference type="EMBL" id="KAG0659997.1"/>
    </source>
</evidence>
<evidence type="ECO:0000256" key="3">
    <source>
        <dbReference type="SAM" id="MobiDB-lite"/>
    </source>
</evidence>
<feature type="domain" description="Fcf2 pre-rRNA processing C-terminal" evidence="4">
    <location>
        <begin position="257"/>
        <end position="350"/>
    </location>
</feature>
<comment type="subcellular location">
    <subcellularLocation>
        <location evidence="1">Nucleus</location>
        <location evidence="1">Nucleolus</location>
    </subcellularLocation>
</comment>
<feature type="compositionally biased region" description="Low complexity" evidence="3">
    <location>
        <begin position="29"/>
        <end position="38"/>
    </location>
</feature>
<organism evidence="5 6">
    <name type="scientific">Rhodotorula mucilaginosa</name>
    <name type="common">Yeast</name>
    <name type="synonym">Rhodotorula rubra</name>
    <dbReference type="NCBI Taxonomy" id="5537"/>
    <lineage>
        <taxon>Eukaryota</taxon>
        <taxon>Fungi</taxon>
        <taxon>Dikarya</taxon>
        <taxon>Basidiomycota</taxon>
        <taxon>Pucciniomycotina</taxon>
        <taxon>Microbotryomycetes</taxon>
        <taxon>Sporidiobolales</taxon>
        <taxon>Sporidiobolaceae</taxon>
        <taxon>Rhodotorula</taxon>
    </lineage>
</organism>
<feature type="compositionally biased region" description="Low complexity" evidence="3">
    <location>
        <begin position="135"/>
        <end position="151"/>
    </location>
</feature>
<keyword evidence="6" id="KW-1185">Reference proteome</keyword>
<dbReference type="GO" id="GO:0003723">
    <property type="term" value="F:RNA binding"/>
    <property type="evidence" value="ECO:0007669"/>
    <property type="project" value="TreeGrafter"/>
</dbReference>
<keyword evidence="2" id="KW-0539">Nucleus</keyword>
<dbReference type="InterPro" id="IPR039883">
    <property type="entry name" value="Fcf2/DNTTIP2"/>
</dbReference>
<feature type="region of interest" description="Disordered" evidence="3">
    <location>
        <begin position="349"/>
        <end position="394"/>
    </location>
</feature>
<evidence type="ECO:0000259" key="4">
    <source>
        <dbReference type="Pfam" id="PF08698"/>
    </source>
</evidence>
<reference evidence="5 6" key="1">
    <citation type="submission" date="2020-11" db="EMBL/GenBank/DDBJ databases">
        <title>Kefir isolates.</title>
        <authorList>
            <person name="Marcisauskas S."/>
            <person name="Kim Y."/>
            <person name="Blasche S."/>
        </authorList>
    </citation>
    <scope>NUCLEOTIDE SEQUENCE [LARGE SCALE GENOMIC DNA]</scope>
    <source>
        <strain evidence="5 6">KR</strain>
    </source>
</reference>
<dbReference type="EMBL" id="PUHQ01000048">
    <property type="protein sequence ID" value="KAG0659997.1"/>
    <property type="molecule type" value="Genomic_DNA"/>
</dbReference>
<comment type="caution">
    <text evidence="5">The sequence shown here is derived from an EMBL/GenBank/DDBJ whole genome shotgun (WGS) entry which is preliminary data.</text>
</comment>
<dbReference type="Proteomes" id="UP000777482">
    <property type="component" value="Unassembled WGS sequence"/>
</dbReference>
<dbReference type="PANTHER" id="PTHR21686:SF12">
    <property type="entry name" value="DEOXYNUCLEOTIDYLTRANSFERASE TERMINAL-INTERACTING PROTEIN 2"/>
    <property type="match status" value="1"/>
</dbReference>
<dbReference type="OrthoDB" id="427886at2759"/>
<evidence type="ECO:0000256" key="2">
    <source>
        <dbReference type="ARBA" id="ARBA00023242"/>
    </source>
</evidence>
<feature type="compositionally biased region" description="Acidic residues" evidence="3">
    <location>
        <begin position="39"/>
        <end position="60"/>
    </location>
</feature>
<feature type="region of interest" description="Disordered" evidence="3">
    <location>
        <begin position="207"/>
        <end position="241"/>
    </location>
</feature>
<feature type="region of interest" description="Disordered" evidence="3">
    <location>
        <begin position="1"/>
        <end position="188"/>
    </location>
</feature>
<gene>
    <name evidence="5" type="ORF">C6P46_004798</name>
</gene>
<protein>
    <recommendedName>
        <fullName evidence="4">Fcf2 pre-rRNA processing C-terminal domain-containing protein</fullName>
    </recommendedName>
</protein>
<dbReference type="AlphaFoldDB" id="A0A9P7B5L5"/>
<dbReference type="Pfam" id="PF08698">
    <property type="entry name" value="Fcf2"/>
    <property type="match status" value="1"/>
</dbReference>
<accession>A0A9P7B5L5</accession>
<dbReference type="GO" id="GO:0005730">
    <property type="term" value="C:nucleolus"/>
    <property type="evidence" value="ECO:0007669"/>
    <property type="project" value="UniProtKB-SubCell"/>
</dbReference>
<proteinExistence type="predicted"/>
<evidence type="ECO:0000313" key="6">
    <source>
        <dbReference type="Proteomes" id="UP000777482"/>
    </source>
</evidence>
<sequence length="394" mass="42042">MPTVTRGELARLALSSPAPGGSVTTTLASDETTSSDNSDSSDSDDDDDSEEDDSEEDEDARPDLSALLLKAKLAARQHLQSRKQLDREAAKRTGDDLAGNEEMVRFGSDDESDSEDEDEDEEDGADSGNDDDEGAATPKASSSSSAPAAARPLPPSLAAPLSRSTLFASSSRSRPGRTPQQQHVNGISLAQDLGRTVLADQGAVTVSALPLNGNGKGKERETGTPSTTTAEGQVGDKWGMAPLPRLSKKQIRAKQPHTAGAQWFNLPATPMTPEIKREIDALRLSNQLDPKKFLRGGAKKDKVGEFFQIGHIIAPSTRATTLSSQPTVQKRSFVEDLLEDEESKAYAKKKTKEVMRKTMSGRKRQRKGNKGAYAMGEGGNKRGGIAGGGKKRKV</sequence>
<name>A0A9P7B5L5_RHOMI</name>
<dbReference type="InterPro" id="IPR014810">
    <property type="entry name" value="Fcf2_C"/>
</dbReference>
<feature type="compositionally biased region" description="Basic and acidic residues" evidence="3">
    <location>
        <begin position="83"/>
        <end position="95"/>
    </location>
</feature>
<evidence type="ECO:0000256" key="1">
    <source>
        <dbReference type="ARBA" id="ARBA00004604"/>
    </source>
</evidence>
<feature type="compositionally biased region" description="Acidic residues" evidence="3">
    <location>
        <begin position="109"/>
        <end position="134"/>
    </location>
</feature>
<feature type="compositionally biased region" description="Basic residues" evidence="3">
    <location>
        <begin position="359"/>
        <end position="369"/>
    </location>
</feature>
<dbReference type="PANTHER" id="PTHR21686">
    <property type="entry name" value="DEOXYNUCLEOTIDYLTRANSFERASE TERMINAL-INTERACTING PROTEIN 2"/>
    <property type="match status" value="1"/>
</dbReference>